<sequence length="530" mass="58749">MSATGRGSGSGSGRGRVGSRGTGRGSGSKGISSLLPSQLVVDDAVRVHDSTGKSKASPTLIYRCATSKDDSRLKRVVKRVAWADEVGGSLLSFSEVHDEIEGRARDEERVACPYKEALLRGLSTHHTKVPPLTRPYRVSRSSKGTKLRSSPRCFRCLASDHQIAECRDPVRCLRCRRSGHRVIDCKKSDLRERANMNRAFRQRERAPKVYVPYTEEYLRRKELRRNAVLADVIPPANLGPDPIRTIASAMARRFGGYRQDFAVARYRDRDYAIFLPEWVSAEVLARREVLTLDGFWIRCYQWGHYRNARPHRASFRAWIRLINLPFECWTVARVAALVGGFGRFVKADETTKAMTDLRAFSWEREADGNGGEPPAPPRDGPDNGIQDQDARRGGVQGNDGQAGTDEEMGEGTGELDHAGSASPVNRDLRALSLPPASEGTANRPANGRGWSTATGRRRAGRLEQRSDSGYDEATPKSEVCSGKVAGVSLAQTRNAILSPVQKPPVLRNRQLIRLETNAARPRCPRCHRGW</sequence>
<dbReference type="InterPro" id="IPR001878">
    <property type="entry name" value="Znf_CCHC"/>
</dbReference>
<evidence type="ECO:0000313" key="3">
    <source>
        <dbReference type="EMBL" id="CAD1847702.1"/>
    </source>
</evidence>
<feature type="domain" description="CCHC-type" evidence="2">
    <location>
        <begin position="152"/>
        <end position="168"/>
    </location>
</feature>
<evidence type="ECO:0000259" key="2">
    <source>
        <dbReference type="SMART" id="SM00343"/>
    </source>
</evidence>
<dbReference type="GO" id="GO:0003676">
    <property type="term" value="F:nucleic acid binding"/>
    <property type="evidence" value="ECO:0007669"/>
    <property type="project" value="InterPro"/>
</dbReference>
<gene>
    <name evidence="3" type="ORF">CB5_LOCUS30913</name>
</gene>
<name>A0A6V7QWR7_ANACO</name>
<feature type="region of interest" description="Disordered" evidence="1">
    <location>
        <begin position="363"/>
        <end position="476"/>
    </location>
</feature>
<dbReference type="InterPro" id="IPR036875">
    <property type="entry name" value="Znf_CCHC_sf"/>
</dbReference>
<dbReference type="AlphaFoldDB" id="A0A6V7QWR7"/>
<evidence type="ECO:0000256" key="1">
    <source>
        <dbReference type="SAM" id="MobiDB-lite"/>
    </source>
</evidence>
<feature type="compositionally biased region" description="Gly residues" evidence="1">
    <location>
        <begin position="1"/>
        <end position="28"/>
    </location>
</feature>
<proteinExistence type="predicted"/>
<protein>
    <recommendedName>
        <fullName evidence="2">CCHC-type domain-containing protein</fullName>
    </recommendedName>
</protein>
<dbReference type="GO" id="GO:0008270">
    <property type="term" value="F:zinc ion binding"/>
    <property type="evidence" value="ECO:0007669"/>
    <property type="project" value="InterPro"/>
</dbReference>
<dbReference type="SMART" id="SM00343">
    <property type="entry name" value="ZnF_C2HC"/>
    <property type="match status" value="2"/>
</dbReference>
<dbReference type="SUPFAM" id="SSF57756">
    <property type="entry name" value="Retrovirus zinc finger-like domains"/>
    <property type="match status" value="1"/>
</dbReference>
<dbReference type="Gene3D" id="4.10.60.10">
    <property type="entry name" value="Zinc finger, CCHC-type"/>
    <property type="match status" value="1"/>
</dbReference>
<feature type="domain" description="CCHC-type" evidence="2">
    <location>
        <begin position="171"/>
        <end position="187"/>
    </location>
</feature>
<organism evidence="3">
    <name type="scientific">Ananas comosus var. bracteatus</name>
    <name type="common">red pineapple</name>
    <dbReference type="NCBI Taxonomy" id="296719"/>
    <lineage>
        <taxon>Eukaryota</taxon>
        <taxon>Viridiplantae</taxon>
        <taxon>Streptophyta</taxon>
        <taxon>Embryophyta</taxon>
        <taxon>Tracheophyta</taxon>
        <taxon>Spermatophyta</taxon>
        <taxon>Magnoliopsida</taxon>
        <taxon>Liliopsida</taxon>
        <taxon>Poales</taxon>
        <taxon>Bromeliaceae</taxon>
        <taxon>Bromelioideae</taxon>
        <taxon>Ananas</taxon>
    </lineage>
</organism>
<dbReference type="EMBL" id="CAJEUB010000059">
    <property type="protein sequence ID" value="CAD1847702.1"/>
    <property type="molecule type" value="Genomic_DNA"/>
</dbReference>
<accession>A0A6V7QWR7</accession>
<reference evidence="3" key="1">
    <citation type="submission" date="2020-07" db="EMBL/GenBank/DDBJ databases">
        <authorList>
            <person name="Lin J."/>
        </authorList>
    </citation>
    <scope>NUCLEOTIDE SEQUENCE</scope>
</reference>
<feature type="region of interest" description="Disordered" evidence="1">
    <location>
        <begin position="1"/>
        <end position="33"/>
    </location>
</feature>